<dbReference type="InterPro" id="IPR011098">
    <property type="entry name" value="G5_dom"/>
</dbReference>
<evidence type="ECO:0000259" key="4">
    <source>
        <dbReference type="PROSITE" id="PS51782"/>
    </source>
</evidence>
<evidence type="ECO:0000313" key="5">
    <source>
        <dbReference type="EMBL" id="MBM6922429.1"/>
    </source>
</evidence>
<dbReference type="Pfam" id="PF01551">
    <property type="entry name" value="Peptidase_M23"/>
    <property type="match status" value="1"/>
</dbReference>
<dbReference type="Gene3D" id="3.10.350.10">
    <property type="entry name" value="LysM domain"/>
    <property type="match status" value="1"/>
</dbReference>
<sequence>MARNSSDTSEEIVTESSSSCEDIKAGKNSFIKWTSNLYERFEETQLYRYFYVTGIALVRKAKRIRRRTLRFVRSHRPQIHLSPRHRRILARAKASLERAREPFAEGFNWSLEFAEQLRKAKETGDHRKLLGETLRSGVKLCSDTTSRAFNYAAPVGGIAVLLLTIAVYSNLTFALSVEYNGQFVGYVTDESEFIAANQKMRERIVFEEYEYPEDAVPKYTLTIVSRSSVNTEEELTDNLIASSGSELTEAYGLYVADKFVGASYDDEEIESLLETIKDEYRTGDPDEVVEFTDPVTIKEGLYPKTSIVNIAALEEKLKENESEEQTYTVQEGDAPTVIAQKFDMLYADFKALNPDVEKSLLVGQEVLIEKAVPTLGVQVKRTEVYNEEVPFSIEHEQDPNLQQGYTKVTQIGEKGINEVTAEVVYVDGVEQSRTILSTTVLKEPVNEVMIVGGKQPLTQLPASAMTTDSYFIWPVDGGYLSCGFYGYYNHGGMDIAAKMGTAVRASASGTVVAAFNYTNGAYGRYVIIDHGGGVQTLYAHNSQVYVQVGEWVEQGQLIAAVGATGNAYGNHCHFEVRVNGVRKDPAGYIGTVYNR</sequence>
<keyword evidence="1" id="KW-0732">Signal</keyword>
<proteinExistence type="predicted"/>
<dbReference type="PANTHER" id="PTHR21666">
    <property type="entry name" value="PEPTIDASE-RELATED"/>
    <property type="match status" value="1"/>
</dbReference>
<evidence type="ECO:0000256" key="2">
    <source>
        <dbReference type="SAM" id="Phobius"/>
    </source>
</evidence>
<dbReference type="Pfam" id="PF07501">
    <property type="entry name" value="G5"/>
    <property type="match status" value="1"/>
</dbReference>
<feature type="transmembrane region" description="Helical" evidence="2">
    <location>
        <begin position="148"/>
        <end position="168"/>
    </location>
</feature>
<keyword evidence="2" id="KW-0812">Transmembrane</keyword>
<dbReference type="PANTHER" id="PTHR21666:SF270">
    <property type="entry name" value="MUREIN HYDROLASE ACTIVATOR ENVC"/>
    <property type="match status" value="1"/>
</dbReference>
<evidence type="ECO:0000313" key="6">
    <source>
        <dbReference type="Proteomes" id="UP000724149"/>
    </source>
</evidence>
<dbReference type="InterPro" id="IPR011055">
    <property type="entry name" value="Dup_hybrid_motif"/>
</dbReference>
<evidence type="ECO:0000259" key="3">
    <source>
        <dbReference type="PROSITE" id="PS51109"/>
    </source>
</evidence>
<dbReference type="SUPFAM" id="SSF54106">
    <property type="entry name" value="LysM domain"/>
    <property type="match status" value="1"/>
</dbReference>
<evidence type="ECO:0000256" key="1">
    <source>
        <dbReference type="ARBA" id="ARBA00022729"/>
    </source>
</evidence>
<dbReference type="EMBL" id="JACSNR010000001">
    <property type="protein sequence ID" value="MBM6922429.1"/>
    <property type="molecule type" value="Genomic_DNA"/>
</dbReference>
<comment type="caution">
    <text evidence="5">The sequence shown here is derived from an EMBL/GenBank/DDBJ whole genome shotgun (WGS) entry which is preliminary data.</text>
</comment>
<reference evidence="5 6" key="1">
    <citation type="journal article" date="2021" name="Sci. Rep.">
        <title>The distribution of antibiotic resistance genes in chicken gut microbiota commensals.</title>
        <authorList>
            <person name="Juricova H."/>
            <person name="Matiasovicova J."/>
            <person name="Kubasova T."/>
            <person name="Cejkova D."/>
            <person name="Rychlik I."/>
        </authorList>
    </citation>
    <scope>NUCLEOTIDE SEQUENCE [LARGE SCALE GENOMIC DNA]</scope>
    <source>
        <strain evidence="5 6">An564</strain>
    </source>
</reference>
<dbReference type="RefSeq" id="WP_177502641.1">
    <property type="nucleotide sequence ID" value="NZ_JACSNR010000001.1"/>
</dbReference>
<dbReference type="SUPFAM" id="SSF51261">
    <property type="entry name" value="Duplicated hybrid motif"/>
    <property type="match status" value="1"/>
</dbReference>
<protein>
    <submittedName>
        <fullName evidence="5">Peptidoglycan DD-metalloendopeptidase family protein</fullName>
    </submittedName>
</protein>
<keyword evidence="2" id="KW-0472">Membrane</keyword>
<keyword evidence="6" id="KW-1185">Reference proteome</keyword>
<name>A0ABS2GL37_9FIRM</name>
<dbReference type="SMART" id="SM01208">
    <property type="entry name" value="G5"/>
    <property type="match status" value="1"/>
</dbReference>
<dbReference type="Gene3D" id="2.70.70.10">
    <property type="entry name" value="Glucose Permease (Domain IIA)"/>
    <property type="match status" value="1"/>
</dbReference>
<dbReference type="InterPro" id="IPR018392">
    <property type="entry name" value="LysM"/>
</dbReference>
<dbReference type="PROSITE" id="PS51782">
    <property type="entry name" value="LYSM"/>
    <property type="match status" value="1"/>
</dbReference>
<gene>
    <name evidence="5" type="ORF">H9X81_01800</name>
</gene>
<dbReference type="PROSITE" id="PS51109">
    <property type="entry name" value="G5"/>
    <property type="match status" value="1"/>
</dbReference>
<dbReference type="Gene3D" id="2.20.230.10">
    <property type="entry name" value="Resuscitation-promoting factor rpfb"/>
    <property type="match status" value="1"/>
</dbReference>
<feature type="domain" description="LysM" evidence="4">
    <location>
        <begin position="325"/>
        <end position="368"/>
    </location>
</feature>
<keyword evidence="2" id="KW-1133">Transmembrane helix</keyword>
<dbReference type="CDD" id="cd00118">
    <property type="entry name" value="LysM"/>
    <property type="match status" value="1"/>
</dbReference>
<dbReference type="InterPro" id="IPR036779">
    <property type="entry name" value="LysM_dom_sf"/>
</dbReference>
<dbReference type="Proteomes" id="UP000724149">
    <property type="component" value="Unassembled WGS sequence"/>
</dbReference>
<dbReference type="CDD" id="cd12797">
    <property type="entry name" value="M23_peptidase"/>
    <property type="match status" value="1"/>
</dbReference>
<dbReference type="InterPro" id="IPR050570">
    <property type="entry name" value="Cell_wall_metabolism_enzyme"/>
</dbReference>
<organism evidence="5 6">
    <name type="scientific">Hydrogenoanaerobacterium saccharovorans</name>
    <dbReference type="NCBI Taxonomy" id="474960"/>
    <lineage>
        <taxon>Bacteria</taxon>
        <taxon>Bacillati</taxon>
        <taxon>Bacillota</taxon>
        <taxon>Clostridia</taxon>
        <taxon>Eubacteriales</taxon>
        <taxon>Oscillospiraceae</taxon>
        <taxon>Hydrogenoanaerobacterium</taxon>
    </lineage>
</organism>
<dbReference type="InterPro" id="IPR016047">
    <property type="entry name" value="M23ase_b-sheet_dom"/>
</dbReference>
<feature type="domain" description="G5" evidence="3">
    <location>
        <begin position="375"/>
        <end position="455"/>
    </location>
</feature>
<accession>A0ABS2GL37</accession>